<dbReference type="Proteomes" id="UP000019488">
    <property type="component" value="Unassembled WGS sequence"/>
</dbReference>
<dbReference type="RefSeq" id="WP_035178470.1">
    <property type="nucleotide sequence ID" value="NZ_AZFY01000121.1"/>
</dbReference>
<dbReference type="CDD" id="cd17574">
    <property type="entry name" value="REC_OmpR"/>
    <property type="match status" value="1"/>
</dbReference>
<dbReference type="Gene3D" id="3.40.50.2300">
    <property type="match status" value="1"/>
</dbReference>
<dbReference type="SMART" id="SM00448">
    <property type="entry name" value="REC"/>
    <property type="match status" value="1"/>
</dbReference>
<dbReference type="Proteomes" id="UP000051966">
    <property type="component" value="Unassembled WGS sequence"/>
</dbReference>
<evidence type="ECO:0000313" key="11">
    <source>
        <dbReference type="EMBL" id="KRM04259.1"/>
    </source>
</evidence>
<dbReference type="PROSITE" id="PS50110">
    <property type="entry name" value="RESPONSE_REGULATORY"/>
    <property type="match status" value="1"/>
</dbReference>
<keyword evidence="5" id="KW-0804">Transcription</keyword>
<dbReference type="PANTHER" id="PTHR48111:SF2">
    <property type="entry name" value="RESPONSE REGULATOR SAER"/>
    <property type="match status" value="1"/>
</dbReference>
<dbReference type="Gene3D" id="1.10.10.10">
    <property type="entry name" value="Winged helix-like DNA-binding domain superfamily/Winged helix DNA-binding domain"/>
    <property type="match status" value="1"/>
</dbReference>
<evidence type="ECO:0000256" key="4">
    <source>
        <dbReference type="ARBA" id="ARBA00023125"/>
    </source>
</evidence>
<feature type="domain" description="Response regulatory" evidence="8">
    <location>
        <begin position="4"/>
        <end position="118"/>
    </location>
</feature>
<dbReference type="Pfam" id="PF00486">
    <property type="entry name" value="Trans_reg_C"/>
    <property type="match status" value="1"/>
</dbReference>
<dbReference type="GO" id="GO:0000156">
    <property type="term" value="F:phosphorelay response regulator activity"/>
    <property type="evidence" value="ECO:0007669"/>
    <property type="project" value="TreeGrafter"/>
</dbReference>
<dbReference type="EMBL" id="BAKI01000006">
    <property type="protein sequence ID" value="GAF35930.1"/>
    <property type="molecule type" value="Genomic_DNA"/>
</dbReference>
<dbReference type="GO" id="GO:0032993">
    <property type="term" value="C:protein-DNA complex"/>
    <property type="evidence" value="ECO:0007669"/>
    <property type="project" value="TreeGrafter"/>
</dbReference>
<keyword evidence="2" id="KW-0902">Two-component regulatory system</keyword>
<dbReference type="OrthoDB" id="9790442at2"/>
<dbReference type="GO" id="GO:0000976">
    <property type="term" value="F:transcription cis-regulatory region binding"/>
    <property type="evidence" value="ECO:0007669"/>
    <property type="project" value="TreeGrafter"/>
</dbReference>
<evidence type="ECO:0000313" key="10">
    <source>
        <dbReference type="EMBL" id="GAF35930.1"/>
    </source>
</evidence>
<dbReference type="CDD" id="cd00383">
    <property type="entry name" value="trans_reg_C"/>
    <property type="match status" value="1"/>
</dbReference>
<dbReference type="EMBL" id="AZFY01000121">
    <property type="protein sequence ID" value="KRM04259.1"/>
    <property type="molecule type" value="Genomic_DNA"/>
</dbReference>
<dbReference type="InterPro" id="IPR036388">
    <property type="entry name" value="WH-like_DNA-bd_sf"/>
</dbReference>
<keyword evidence="4 7" id="KW-0238">DNA-binding</keyword>
<evidence type="ECO:0000256" key="2">
    <source>
        <dbReference type="ARBA" id="ARBA00023012"/>
    </source>
</evidence>
<dbReference type="STRING" id="1423743.FD41_GL000867"/>
<organism evidence="10 12">
    <name type="scientific">Lentilactobacillus farraginis DSM 18382 = JCM 14108</name>
    <dbReference type="NCBI Taxonomy" id="1423743"/>
    <lineage>
        <taxon>Bacteria</taxon>
        <taxon>Bacillati</taxon>
        <taxon>Bacillota</taxon>
        <taxon>Bacilli</taxon>
        <taxon>Lactobacillales</taxon>
        <taxon>Lactobacillaceae</taxon>
        <taxon>Lentilactobacillus</taxon>
    </lineage>
</organism>
<dbReference type="eggNOG" id="COG0745">
    <property type="taxonomic scope" value="Bacteria"/>
</dbReference>
<reference evidence="10" key="1">
    <citation type="journal article" date="2014" name="Genome Announc.">
        <title>Draft Genome Sequences of Two Lactobacillus Strains, L. farraginis JCM 14108T and L. composti JCM 14202T, Isolated from Compost of Distilled Shochu Residue.</title>
        <authorList>
            <person name="Yuki M."/>
            <person name="Oshima K."/>
            <person name="Suda W."/>
            <person name="Kitahara M."/>
            <person name="Kitamura K."/>
            <person name="Iida T."/>
            <person name="Hattori M."/>
            <person name="Ohkuma M."/>
        </authorList>
    </citation>
    <scope>NUCLEOTIDE SEQUENCE [LARGE SCALE GENOMIC DNA]</scope>
    <source>
        <strain evidence="10">JCM 14108</strain>
    </source>
</reference>
<dbReference type="InterPro" id="IPR001867">
    <property type="entry name" value="OmpR/PhoB-type_DNA-bd"/>
</dbReference>
<accession>X0QBE3</accession>
<evidence type="ECO:0000256" key="1">
    <source>
        <dbReference type="ARBA" id="ARBA00022553"/>
    </source>
</evidence>
<dbReference type="GO" id="GO:0005829">
    <property type="term" value="C:cytosol"/>
    <property type="evidence" value="ECO:0007669"/>
    <property type="project" value="TreeGrafter"/>
</dbReference>
<proteinExistence type="predicted"/>
<dbReference type="SUPFAM" id="SSF52172">
    <property type="entry name" value="CheY-like"/>
    <property type="match status" value="1"/>
</dbReference>
<name>X0QBE3_9LACO</name>
<evidence type="ECO:0000256" key="5">
    <source>
        <dbReference type="ARBA" id="ARBA00023163"/>
    </source>
</evidence>
<dbReference type="Pfam" id="PF00072">
    <property type="entry name" value="Response_reg"/>
    <property type="match status" value="1"/>
</dbReference>
<evidence type="ECO:0000256" key="7">
    <source>
        <dbReference type="PROSITE-ProRule" id="PRU01091"/>
    </source>
</evidence>
<comment type="caution">
    <text evidence="10">The sequence shown here is derived from an EMBL/GenBank/DDBJ whole genome shotgun (WGS) entry which is preliminary data.</text>
</comment>
<keyword evidence="1 6" id="KW-0597">Phosphoprotein</keyword>
<evidence type="ECO:0000313" key="13">
    <source>
        <dbReference type="Proteomes" id="UP000051966"/>
    </source>
</evidence>
<dbReference type="PROSITE" id="PS51755">
    <property type="entry name" value="OMPR_PHOB"/>
    <property type="match status" value="1"/>
</dbReference>
<dbReference type="SMART" id="SM00862">
    <property type="entry name" value="Trans_reg_C"/>
    <property type="match status" value="1"/>
</dbReference>
<feature type="DNA-binding region" description="OmpR/PhoB-type" evidence="7">
    <location>
        <begin position="128"/>
        <end position="226"/>
    </location>
</feature>
<keyword evidence="13" id="KW-1185">Reference proteome</keyword>
<dbReference type="Gene3D" id="6.10.250.690">
    <property type="match status" value="1"/>
</dbReference>
<evidence type="ECO:0000256" key="6">
    <source>
        <dbReference type="PROSITE-ProRule" id="PRU00169"/>
    </source>
</evidence>
<sequence length="226" mass="25689">MQPKVLIVDDDPAILKMLTRYFRLKLSNITLLTADSGTSALNQLPQNPNLILLDINLPDIDGFTLTNKIRKISTSPIIFLTARVTDQDKVRGLSLGGDDYVTKPFSLAELGARIKAHLRRESLPEKHAQVAIFNNIMINYSAQQVLIDEQVVDFEKKQYQLIAFLSLNPGQVFSREKLYEKLWGYDATGDARVITEHIRRIRNIFSQFKVATPIETVWGVGYKWQG</sequence>
<gene>
    <name evidence="11" type="ORF">FD41_GL000867</name>
    <name evidence="10" type="ORF">JCM14108_864</name>
</gene>
<feature type="domain" description="OmpR/PhoB-type" evidence="9">
    <location>
        <begin position="128"/>
        <end position="226"/>
    </location>
</feature>
<dbReference type="PANTHER" id="PTHR48111">
    <property type="entry name" value="REGULATOR OF RPOS"/>
    <property type="match status" value="1"/>
</dbReference>
<dbReference type="InterPro" id="IPR011006">
    <property type="entry name" value="CheY-like_superfamily"/>
</dbReference>
<evidence type="ECO:0000259" key="8">
    <source>
        <dbReference type="PROSITE" id="PS50110"/>
    </source>
</evidence>
<reference evidence="11 13" key="2">
    <citation type="journal article" date="2015" name="Genome Announc.">
        <title>Expanding the biotechnology potential of lactobacilli through comparative genomics of 213 strains and associated genera.</title>
        <authorList>
            <person name="Sun Z."/>
            <person name="Harris H.M."/>
            <person name="McCann A."/>
            <person name="Guo C."/>
            <person name="Argimon S."/>
            <person name="Zhang W."/>
            <person name="Yang X."/>
            <person name="Jeffery I.B."/>
            <person name="Cooney J.C."/>
            <person name="Kagawa T.F."/>
            <person name="Liu W."/>
            <person name="Song Y."/>
            <person name="Salvetti E."/>
            <person name="Wrobel A."/>
            <person name="Rasinkangas P."/>
            <person name="Parkhill J."/>
            <person name="Rea M.C."/>
            <person name="O'Sullivan O."/>
            <person name="Ritari J."/>
            <person name="Douillard F.P."/>
            <person name="Paul Ross R."/>
            <person name="Yang R."/>
            <person name="Briner A.E."/>
            <person name="Felis G.E."/>
            <person name="de Vos W.M."/>
            <person name="Barrangou R."/>
            <person name="Klaenhammer T.R."/>
            <person name="Caufield P.W."/>
            <person name="Cui Y."/>
            <person name="Zhang H."/>
            <person name="O'Toole P.W."/>
        </authorList>
    </citation>
    <scope>NUCLEOTIDE SEQUENCE [LARGE SCALE GENOMIC DNA]</scope>
    <source>
        <strain evidence="11 13">DSM 18382</strain>
    </source>
</reference>
<dbReference type="GO" id="GO:0006355">
    <property type="term" value="P:regulation of DNA-templated transcription"/>
    <property type="evidence" value="ECO:0007669"/>
    <property type="project" value="InterPro"/>
</dbReference>
<evidence type="ECO:0000256" key="3">
    <source>
        <dbReference type="ARBA" id="ARBA00023015"/>
    </source>
</evidence>
<keyword evidence="3" id="KW-0805">Transcription regulation</keyword>
<dbReference type="AlphaFoldDB" id="X0QBE3"/>
<dbReference type="PATRIC" id="fig|1423743.5.peg.895"/>
<evidence type="ECO:0000259" key="9">
    <source>
        <dbReference type="PROSITE" id="PS51755"/>
    </source>
</evidence>
<dbReference type="InterPro" id="IPR001789">
    <property type="entry name" value="Sig_transdc_resp-reg_receiver"/>
</dbReference>
<evidence type="ECO:0000313" key="12">
    <source>
        <dbReference type="Proteomes" id="UP000019488"/>
    </source>
</evidence>
<feature type="modified residue" description="4-aspartylphosphate" evidence="6">
    <location>
        <position position="54"/>
    </location>
</feature>
<dbReference type="InterPro" id="IPR039420">
    <property type="entry name" value="WalR-like"/>
</dbReference>
<protein>
    <submittedName>
        <fullName evidence="10">DNA-binding response regulator, OmpR family</fullName>
    </submittedName>
    <submittedName>
        <fullName evidence="11">OmpR family DNA-binding response regulator</fullName>
    </submittedName>
</protein>